<feature type="transmembrane region" description="Helical" evidence="1">
    <location>
        <begin position="318"/>
        <end position="340"/>
    </location>
</feature>
<gene>
    <name evidence="3" type="ORF">AB0T83_15520</name>
</gene>
<evidence type="ECO:0000259" key="2">
    <source>
        <dbReference type="Pfam" id="PF01757"/>
    </source>
</evidence>
<keyword evidence="1" id="KW-0812">Transmembrane</keyword>
<name>A0ABV3L9H8_9RHOB</name>
<keyword evidence="3" id="KW-0012">Acyltransferase</keyword>
<organism evidence="3 4">
    <name type="scientific">Meridianimarinicoccus marinus</name>
    <dbReference type="NCBI Taxonomy" id="3231483"/>
    <lineage>
        <taxon>Bacteria</taxon>
        <taxon>Pseudomonadati</taxon>
        <taxon>Pseudomonadota</taxon>
        <taxon>Alphaproteobacteria</taxon>
        <taxon>Rhodobacterales</taxon>
        <taxon>Paracoccaceae</taxon>
        <taxon>Meridianimarinicoccus</taxon>
    </lineage>
</organism>
<dbReference type="InterPro" id="IPR050879">
    <property type="entry name" value="Acyltransferase_3"/>
</dbReference>
<dbReference type="PANTHER" id="PTHR23028:SF53">
    <property type="entry name" value="ACYL_TRANSF_3 DOMAIN-CONTAINING PROTEIN"/>
    <property type="match status" value="1"/>
</dbReference>
<dbReference type="EMBL" id="JBFBVU010000023">
    <property type="protein sequence ID" value="MEV8468183.1"/>
    <property type="molecule type" value="Genomic_DNA"/>
</dbReference>
<proteinExistence type="predicted"/>
<evidence type="ECO:0000256" key="1">
    <source>
        <dbReference type="SAM" id="Phobius"/>
    </source>
</evidence>
<accession>A0ABV3L9H8</accession>
<feature type="transmembrane region" description="Helical" evidence="1">
    <location>
        <begin position="85"/>
        <end position="105"/>
    </location>
</feature>
<comment type="caution">
    <text evidence="3">The sequence shown here is derived from an EMBL/GenBank/DDBJ whole genome shotgun (WGS) entry which is preliminary data.</text>
</comment>
<feature type="domain" description="Acyltransferase 3" evidence="2">
    <location>
        <begin position="13"/>
        <end position="328"/>
    </location>
</feature>
<feature type="transmembrane region" description="Helical" evidence="1">
    <location>
        <begin position="12"/>
        <end position="31"/>
    </location>
</feature>
<dbReference type="InterPro" id="IPR002656">
    <property type="entry name" value="Acyl_transf_3_dom"/>
</dbReference>
<protein>
    <submittedName>
        <fullName evidence="3">Acyltransferase</fullName>
        <ecNumber evidence="3">2.3.-.-</ecNumber>
    </submittedName>
</protein>
<evidence type="ECO:0000313" key="4">
    <source>
        <dbReference type="Proteomes" id="UP001553161"/>
    </source>
</evidence>
<dbReference type="GO" id="GO:0016746">
    <property type="term" value="F:acyltransferase activity"/>
    <property type="evidence" value="ECO:0007669"/>
    <property type="project" value="UniProtKB-KW"/>
</dbReference>
<evidence type="ECO:0000313" key="3">
    <source>
        <dbReference type="EMBL" id="MEV8468183.1"/>
    </source>
</evidence>
<keyword evidence="1" id="KW-0472">Membrane</keyword>
<dbReference type="Proteomes" id="UP001553161">
    <property type="component" value="Unassembled WGS sequence"/>
</dbReference>
<sequence length="382" mass="43363">MRPPHLKNRSALLDCIRAVAIIMVIGFHVALEYPRADLDTAALFLRRYGLLGVAIFFPLSGYLISSFLLTRDYPGFLKTFFLRRFFRIVPLYFVAVTVFALAMIVTQTDLHLLDRMWVPYSFLTAWIIFFQGEATVPYTITWSLSVEEFAYIVFGLVTWFSRRSMPAFLIAVSILPVLLRWYLYWESANGNHTPAIHYFPLARIDAIATGGVLAWLMVRKTPLKYLLLGFGGLTVIAALLVQQNPVLNRTFLYSLTTFGTCFCIALFDGGRWRMYSNAVIEVIANIGFYSYFTYLFHYFNVYALFAVVHKLFATPPSFWIMTLAALALTHAQAMISYKIFEGPMMRFGRKLEGRKETGGKKAAGMVPVPMATGADIPKPPET</sequence>
<keyword evidence="4" id="KW-1185">Reference proteome</keyword>
<feature type="transmembrane region" description="Helical" evidence="1">
    <location>
        <begin position="225"/>
        <end position="244"/>
    </location>
</feature>
<feature type="transmembrane region" description="Helical" evidence="1">
    <location>
        <begin position="165"/>
        <end position="183"/>
    </location>
</feature>
<dbReference type="Pfam" id="PF01757">
    <property type="entry name" value="Acyl_transf_3"/>
    <property type="match status" value="1"/>
</dbReference>
<feature type="transmembrane region" description="Helical" evidence="1">
    <location>
        <begin position="250"/>
        <end position="267"/>
    </location>
</feature>
<dbReference type="RefSeq" id="WP_366194138.1">
    <property type="nucleotide sequence ID" value="NZ_JBFBVU010000023.1"/>
</dbReference>
<reference evidence="3 4" key="1">
    <citation type="submission" date="2024-07" db="EMBL/GenBank/DDBJ databases">
        <authorList>
            <person name="Kang M."/>
        </authorList>
    </citation>
    <scope>NUCLEOTIDE SEQUENCE [LARGE SCALE GENOMIC DNA]</scope>
    <source>
        <strain evidence="3 4">DFM31</strain>
    </source>
</reference>
<feature type="transmembrane region" description="Helical" evidence="1">
    <location>
        <begin position="43"/>
        <end position="64"/>
    </location>
</feature>
<feature type="transmembrane region" description="Helical" evidence="1">
    <location>
        <begin position="288"/>
        <end position="312"/>
    </location>
</feature>
<dbReference type="EC" id="2.3.-.-" evidence="3"/>
<feature type="transmembrane region" description="Helical" evidence="1">
    <location>
        <begin position="117"/>
        <end position="144"/>
    </location>
</feature>
<dbReference type="PANTHER" id="PTHR23028">
    <property type="entry name" value="ACETYLTRANSFERASE"/>
    <property type="match status" value="1"/>
</dbReference>
<keyword evidence="3" id="KW-0808">Transferase</keyword>
<keyword evidence="1" id="KW-1133">Transmembrane helix</keyword>
<feature type="transmembrane region" description="Helical" evidence="1">
    <location>
        <begin position="195"/>
        <end position="218"/>
    </location>
</feature>